<sequence>MTRTGAAHASPDFTSLSTYPRKTLQAAHCELESRRVVSVSCVFWLGRRLSRCVCRDTPVFETSFLKMALSGGVEINRGWRDTGEAIHGTQMAVGRVRATPGGAKVDTGVLLWPQVPSFLREVAKIPRFSDMHKQRAYSVHPFGQSWRYVSGV</sequence>
<dbReference type="RefSeq" id="XP_060417298.1">
    <property type="nucleotide sequence ID" value="XM_060557135.1"/>
</dbReference>
<organism evidence="1 2">
    <name type="scientific">Colletotrichum navitas</name>
    <dbReference type="NCBI Taxonomy" id="681940"/>
    <lineage>
        <taxon>Eukaryota</taxon>
        <taxon>Fungi</taxon>
        <taxon>Dikarya</taxon>
        <taxon>Ascomycota</taxon>
        <taxon>Pezizomycotina</taxon>
        <taxon>Sordariomycetes</taxon>
        <taxon>Hypocreomycetidae</taxon>
        <taxon>Glomerellales</taxon>
        <taxon>Glomerellaceae</taxon>
        <taxon>Colletotrichum</taxon>
        <taxon>Colletotrichum graminicola species complex</taxon>
    </lineage>
</organism>
<reference evidence="1" key="1">
    <citation type="submission" date="2021-06" db="EMBL/GenBank/DDBJ databases">
        <title>Comparative genomics, transcriptomics and evolutionary studies reveal genomic signatures of adaptation to plant cell wall in hemibiotrophic fungi.</title>
        <authorList>
            <consortium name="DOE Joint Genome Institute"/>
            <person name="Baroncelli R."/>
            <person name="Diaz J.F."/>
            <person name="Benocci T."/>
            <person name="Peng M."/>
            <person name="Battaglia E."/>
            <person name="Haridas S."/>
            <person name="Andreopoulos W."/>
            <person name="Labutti K."/>
            <person name="Pangilinan J."/>
            <person name="Floch G.L."/>
            <person name="Makela M.R."/>
            <person name="Henrissat B."/>
            <person name="Grigoriev I.V."/>
            <person name="Crouch J.A."/>
            <person name="De Vries R.P."/>
            <person name="Sukno S.A."/>
            <person name="Thon M.R."/>
        </authorList>
    </citation>
    <scope>NUCLEOTIDE SEQUENCE</scope>
    <source>
        <strain evidence="1">CBS 125086</strain>
    </source>
</reference>
<protein>
    <submittedName>
        <fullName evidence="1">Uncharacterized protein</fullName>
    </submittedName>
</protein>
<dbReference type="GeneID" id="85441375"/>
<gene>
    <name evidence="1" type="ORF">LY79DRAFT_544757</name>
</gene>
<dbReference type="Proteomes" id="UP001230504">
    <property type="component" value="Unassembled WGS sequence"/>
</dbReference>
<name>A0AAD8Q743_9PEZI</name>
<dbReference type="AlphaFoldDB" id="A0AAD8Q743"/>
<dbReference type="EMBL" id="JAHLJV010000012">
    <property type="protein sequence ID" value="KAK1596412.1"/>
    <property type="molecule type" value="Genomic_DNA"/>
</dbReference>
<comment type="caution">
    <text evidence="1">The sequence shown here is derived from an EMBL/GenBank/DDBJ whole genome shotgun (WGS) entry which is preliminary data.</text>
</comment>
<evidence type="ECO:0000313" key="1">
    <source>
        <dbReference type="EMBL" id="KAK1596412.1"/>
    </source>
</evidence>
<evidence type="ECO:0000313" key="2">
    <source>
        <dbReference type="Proteomes" id="UP001230504"/>
    </source>
</evidence>
<proteinExistence type="predicted"/>
<keyword evidence="2" id="KW-1185">Reference proteome</keyword>
<accession>A0AAD8Q743</accession>